<reference evidence="3" key="1">
    <citation type="submission" date="2020-08" db="EMBL/GenBank/DDBJ databases">
        <title>Spodoptera exigua strain:BAW_Kor-Di-RS1 Genome sequencing and assembly.</title>
        <authorList>
            <person name="Kim J."/>
            <person name="Nam H.Y."/>
            <person name="Kwon M."/>
            <person name="Choi J.H."/>
            <person name="Cho S.R."/>
            <person name="Kim G.-H."/>
        </authorList>
    </citation>
    <scope>NUCLEOTIDE SEQUENCE</scope>
    <source>
        <strain evidence="3">BAW_Kor-Di-RS1</strain>
        <tissue evidence="3">Whole-body</tissue>
    </source>
</reference>
<comment type="caution">
    <text evidence="3">The sequence shown here is derived from an EMBL/GenBank/DDBJ whole genome shotgun (WGS) entry which is preliminary data.</text>
</comment>
<evidence type="ECO:0000313" key="4">
    <source>
        <dbReference type="Proteomes" id="UP000648187"/>
    </source>
</evidence>
<feature type="coiled-coil region" evidence="1">
    <location>
        <begin position="74"/>
        <end position="136"/>
    </location>
</feature>
<accession>A0A835L7I6</accession>
<organism evidence="3 4">
    <name type="scientific">Spodoptera exigua</name>
    <name type="common">Beet armyworm</name>
    <name type="synonym">Noctua fulgens</name>
    <dbReference type="NCBI Taxonomy" id="7107"/>
    <lineage>
        <taxon>Eukaryota</taxon>
        <taxon>Metazoa</taxon>
        <taxon>Ecdysozoa</taxon>
        <taxon>Arthropoda</taxon>
        <taxon>Hexapoda</taxon>
        <taxon>Insecta</taxon>
        <taxon>Pterygota</taxon>
        <taxon>Neoptera</taxon>
        <taxon>Endopterygota</taxon>
        <taxon>Lepidoptera</taxon>
        <taxon>Glossata</taxon>
        <taxon>Ditrysia</taxon>
        <taxon>Noctuoidea</taxon>
        <taxon>Noctuidae</taxon>
        <taxon>Amphipyrinae</taxon>
        <taxon>Spodoptera</taxon>
    </lineage>
</organism>
<sequence length="297" mass="33950">MSHQRSPPPTSPAPATGPTLYEVCAPEICESDTASERSCSRNVSVRNKRRHGDDDIKELKGLISSLTSKVDQSFLELKQKNTELKESLQFMSDKYDLILKTLQNLQEERADDKKTIQKLEEKIEFLERKNRSTSLEIRNIPICLQDDKKFESKEDASLIVKTLAKAVEVDIQDCDIKDIYRIQTNREGSKPIIVELNSVLKKDKIVLGVKNYNRKKPNEDKLNTRHLNIPGPVKPVYISEALTPNAQKLFYAARQFARENGYMYCWTSHGSVFLRKAEGEPQTRIESAINLKLLAKK</sequence>
<evidence type="ECO:0000313" key="3">
    <source>
        <dbReference type="EMBL" id="KAF9422374.1"/>
    </source>
</evidence>
<proteinExistence type="predicted"/>
<evidence type="ECO:0000259" key="2">
    <source>
        <dbReference type="Pfam" id="PF25298"/>
    </source>
</evidence>
<protein>
    <recommendedName>
        <fullName evidence="2">FP protein C-terminal domain-containing protein</fullName>
    </recommendedName>
</protein>
<dbReference type="Pfam" id="PF25298">
    <property type="entry name" value="Baculo_FP_2nd"/>
    <property type="match status" value="1"/>
</dbReference>
<keyword evidence="4" id="KW-1185">Reference proteome</keyword>
<keyword evidence="1" id="KW-0175">Coiled coil</keyword>
<dbReference type="AlphaFoldDB" id="A0A835L7I6"/>
<dbReference type="Proteomes" id="UP000648187">
    <property type="component" value="Unassembled WGS sequence"/>
</dbReference>
<evidence type="ECO:0000256" key="1">
    <source>
        <dbReference type="SAM" id="Coils"/>
    </source>
</evidence>
<dbReference type="EMBL" id="JACKWZ010000017">
    <property type="protein sequence ID" value="KAF9422374.1"/>
    <property type="molecule type" value="Genomic_DNA"/>
</dbReference>
<gene>
    <name evidence="3" type="ORF">HW555_001964</name>
</gene>
<feature type="domain" description="FP protein C-terminal" evidence="2">
    <location>
        <begin position="243"/>
        <end position="292"/>
    </location>
</feature>
<dbReference type="InterPro" id="IPR057251">
    <property type="entry name" value="FP_C"/>
</dbReference>
<name>A0A835L7I6_SPOEX</name>